<feature type="domain" description="Ketopantoate reductase C-terminal" evidence="6">
    <location>
        <begin position="199"/>
        <end position="324"/>
    </location>
</feature>
<dbReference type="InterPro" id="IPR051402">
    <property type="entry name" value="KPR-Related"/>
</dbReference>
<evidence type="ECO:0000256" key="2">
    <source>
        <dbReference type="ARBA" id="ARBA00022857"/>
    </source>
</evidence>
<evidence type="ECO:0000259" key="5">
    <source>
        <dbReference type="Pfam" id="PF02558"/>
    </source>
</evidence>
<dbReference type="OrthoDB" id="3609at2759"/>
<dbReference type="PANTHER" id="PTHR21708:SF30">
    <property type="entry name" value="2-DEHYDROPANTOATE 2-REDUCTASE-RELATED"/>
    <property type="match status" value="1"/>
</dbReference>
<comment type="similarity">
    <text evidence="1 4">Belongs to the ketopantoate reductase family.</text>
</comment>
<dbReference type="Proteomes" id="UP000799536">
    <property type="component" value="Unassembled WGS sequence"/>
</dbReference>
<feature type="domain" description="Ketopantoate reductase N-terminal" evidence="5">
    <location>
        <begin position="9"/>
        <end position="166"/>
    </location>
</feature>
<dbReference type="Gene3D" id="3.40.50.720">
    <property type="entry name" value="NAD(P)-binding Rossmann-like Domain"/>
    <property type="match status" value="1"/>
</dbReference>
<keyword evidence="3 4" id="KW-0560">Oxidoreductase</keyword>
<dbReference type="EC" id="1.1.1.169" evidence="4"/>
<evidence type="ECO:0000256" key="4">
    <source>
        <dbReference type="RuleBase" id="RU362068"/>
    </source>
</evidence>
<comment type="function">
    <text evidence="4">Catalyzes the NADPH-dependent reduction of ketopantoate into pantoic acid.</text>
</comment>
<evidence type="ECO:0000259" key="6">
    <source>
        <dbReference type="Pfam" id="PF08546"/>
    </source>
</evidence>
<dbReference type="GO" id="GO:0008677">
    <property type="term" value="F:2-dehydropantoate 2-reductase activity"/>
    <property type="evidence" value="ECO:0007669"/>
    <property type="project" value="UniProtKB-EC"/>
</dbReference>
<dbReference type="InterPro" id="IPR036291">
    <property type="entry name" value="NAD(P)-bd_dom_sf"/>
</dbReference>
<dbReference type="EMBL" id="ML994021">
    <property type="protein sequence ID" value="KAF2200455.1"/>
    <property type="molecule type" value="Genomic_DNA"/>
</dbReference>
<accession>A0A9P4JJT5</accession>
<evidence type="ECO:0000256" key="3">
    <source>
        <dbReference type="ARBA" id="ARBA00023002"/>
    </source>
</evidence>
<evidence type="ECO:0000313" key="7">
    <source>
        <dbReference type="EMBL" id="KAF2200455.1"/>
    </source>
</evidence>
<dbReference type="InterPro" id="IPR008927">
    <property type="entry name" value="6-PGluconate_DH-like_C_sf"/>
</dbReference>
<proteinExistence type="inferred from homology"/>
<dbReference type="Pfam" id="PF08546">
    <property type="entry name" value="ApbA_C"/>
    <property type="match status" value="1"/>
</dbReference>
<dbReference type="InterPro" id="IPR013328">
    <property type="entry name" value="6PGD_dom2"/>
</dbReference>
<organism evidence="7 8">
    <name type="scientific">Delitschia confertaspora ATCC 74209</name>
    <dbReference type="NCBI Taxonomy" id="1513339"/>
    <lineage>
        <taxon>Eukaryota</taxon>
        <taxon>Fungi</taxon>
        <taxon>Dikarya</taxon>
        <taxon>Ascomycota</taxon>
        <taxon>Pezizomycotina</taxon>
        <taxon>Dothideomycetes</taxon>
        <taxon>Pleosporomycetidae</taxon>
        <taxon>Pleosporales</taxon>
        <taxon>Delitschiaceae</taxon>
        <taxon>Delitschia</taxon>
    </lineage>
</organism>
<protein>
    <recommendedName>
        <fullName evidence="4">2-dehydropantoate 2-reductase</fullName>
        <ecNumber evidence="4">1.1.1.169</ecNumber>
    </recommendedName>
    <alternativeName>
        <fullName evidence="4">Ketopantoate reductase</fullName>
    </alternativeName>
</protein>
<comment type="catalytic activity">
    <reaction evidence="4">
        <text>(R)-pantoate + NADP(+) = 2-dehydropantoate + NADPH + H(+)</text>
        <dbReference type="Rhea" id="RHEA:16233"/>
        <dbReference type="ChEBI" id="CHEBI:11561"/>
        <dbReference type="ChEBI" id="CHEBI:15378"/>
        <dbReference type="ChEBI" id="CHEBI:15980"/>
        <dbReference type="ChEBI" id="CHEBI:57783"/>
        <dbReference type="ChEBI" id="CHEBI:58349"/>
        <dbReference type="EC" id="1.1.1.169"/>
    </reaction>
</comment>
<keyword evidence="2 4" id="KW-0521">NADP</keyword>
<sequence>MTDSSKKSVLVIGGGAVGAIAALNLEVGGLATVTVVLRSNFEVVNRDGYHIQSCDHGILENWKPSHVLPQVPAITDGTRYDYVVLATKNIPDILPIADVLKRILSAGNSHTTVVLIQNGLNIAKPLLESFSQTPVLSGVSLIGSAEIDPGVIVQDDKDRLLVGAFDNPNVPAAKLEEKAKDFVRIYGAGGKTECVYSPNVLHDRWRKLVYNACLNPICAVTGLDTGRIRLAPGAVEELVEPAMREIVEAARMAAGVELGVKVVKEMVECDPLEIYLRPSMLADVRKGNFLEFENLLGEPLREGTAKGVQMPTLRVLYSLCKAIQWRTKESKGLVSIPPKRNAV</sequence>
<dbReference type="NCBIfam" id="TIGR00745">
    <property type="entry name" value="apbA_panE"/>
    <property type="match status" value="1"/>
</dbReference>
<dbReference type="InterPro" id="IPR003710">
    <property type="entry name" value="ApbA"/>
</dbReference>
<dbReference type="Gene3D" id="1.10.1040.10">
    <property type="entry name" value="N-(1-d-carboxylethyl)-l-norvaline Dehydrogenase, domain 2"/>
    <property type="match status" value="1"/>
</dbReference>
<dbReference type="Pfam" id="PF02558">
    <property type="entry name" value="ApbA"/>
    <property type="match status" value="1"/>
</dbReference>
<dbReference type="FunFam" id="1.10.1040.10:FF:000017">
    <property type="entry name" value="2-dehydropantoate 2-reductase"/>
    <property type="match status" value="1"/>
</dbReference>
<dbReference type="InterPro" id="IPR013332">
    <property type="entry name" value="KPR_N"/>
</dbReference>
<dbReference type="PANTHER" id="PTHR21708">
    <property type="entry name" value="PROBABLE 2-DEHYDROPANTOATE 2-REDUCTASE"/>
    <property type="match status" value="1"/>
</dbReference>
<dbReference type="SUPFAM" id="SSF48179">
    <property type="entry name" value="6-phosphogluconate dehydrogenase C-terminal domain-like"/>
    <property type="match status" value="1"/>
</dbReference>
<dbReference type="InterPro" id="IPR013752">
    <property type="entry name" value="KPA_reductase"/>
</dbReference>
<dbReference type="SUPFAM" id="SSF51735">
    <property type="entry name" value="NAD(P)-binding Rossmann-fold domains"/>
    <property type="match status" value="1"/>
</dbReference>
<dbReference type="GO" id="GO:0015940">
    <property type="term" value="P:pantothenate biosynthetic process"/>
    <property type="evidence" value="ECO:0007669"/>
    <property type="project" value="InterPro"/>
</dbReference>
<dbReference type="AlphaFoldDB" id="A0A9P4JJT5"/>
<gene>
    <name evidence="7" type="ORF">GQ43DRAFT_472687</name>
</gene>
<name>A0A9P4JJT5_9PLEO</name>
<reference evidence="7" key="1">
    <citation type="journal article" date="2020" name="Stud. Mycol.">
        <title>101 Dothideomycetes genomes: a test case for predicting lifestyles and emergence of pathogens.</title>
        <authorList>
            <person name="Haridas S."/>
            <person name="Albert R."/>
            <person name="Binder M."/>
            <person name="Bloem J."/>
            <person name="Labutti K."/>
            <person name="Salamov A."/>
            <person name="Andreopoulos B."/>
            <person name="Baker S."/>
            <person name="Barry K."/>
            <person name="Bills G."/>
            <person name="Bluhm B."/>
            <person name="Cannon C."/>
            <person name="Castanera R."/>
            <person name="Culley D."/>
            <person name="Daum C."/>
            <person name="Ezra D."/>
            <person name="Gonzalez J."/>
            <person name="Henrissat B."/>
            <person name="Kuo A."/>
            <person name="Liang C."/>
            <person name="Lipzen A."/>
            <person name="Lutzoni F."/>
            <person name="Magnuson J."/>
            <person name="Mondo S."/>
            <person name="Nolan M."/>
            <person name="Ohm R."/>
            <person name="Pangilinan J."/>
            <person name="Park H.-J."/>
            <person name="Ramirez L."/>
            <person name="Alfaro M."/>
            <person name="Sun H."/>
            <person name="Tritt A."/>
            <person name="Yoshinaga Y."/>
            <person name="Zwiers L.-H."/>
            <person name="Turgeon B."/>
            <person name="Goodwin S."/>
            <person name="Spatafora J."/>
            <person name="Crous P."/>
            <person name="Grigoriev I."/>
        </authorList>
    </citation>
    <scope>NUCLEOTIDE SEQUENCE</scope>
    <source>
        <strain evidence="7">ATCC 74209</strain>
    </source>
</reference>
<evidence type="ECO:0000256" key="1">
    <source>
        <dbReference type="ARBA" id="ARBA00007870"/>
    </source>
</evidence>
<dbReference type="GO" id="GO:0005737">
    <property type="term" value="C:cytoplasm"/>
    <property type="evidence" value="ECO:0007669"/>
    <property type="project" value="TreeGrafter"/>
</dbReference>
<evidence type="ECO:0000313" key="8">
    <source>
        <dbReference type="Proteomes" id="UP000799536"/>
    </source>
</evidence>
<comment type="caution">
    <text evidence="7">The sequence shown here is derived from an EMBL/GenBank/DDBJ whole genome shotgun (WGS) entry which is preliminary data.</text>
</comment>
<keyword evidence="8" id="KW-1185">Reference proteome</keyword>